<dbReference type="Pfam" id="PF13603">
    <property type="entry name" value="tRNA-synt_1_2"/>
    <property type="match status" value="1"/>
</dbReference>
<dbReference type="GO" id="GO:0005739">
    <property type="term" value="C:mitochondrion"/>
    <property type="evidence" value="ECO:0007669"/>
    <property type="project" value="TreeGrafter"/>
</dbReference>
<dbReference type="InterPro" id="IPR002302">
    <property type="entry name" value="Leu-tRNA-ligase"/>
</dbReference>
<dbReference type="GO" id="GO:0006429">
    <property type="term" value="P:leucyl-tRNA aminoacylation"/>
    <property type="evidence" value="ECO:0007669"/>
    <property type="project" value="InterPro"/>
</dbReference>
<feature type="domain" description="Leucyl-tRNA synthetase editing" evidence="12">
    <location>
        <begin position="176"/>
        <end position="286"/>
    </location>
</feature>
<comment type="catalytic activity">
    <reaction evidence="9">
        <text>tRNA(Leu) + L-leucine + ATP = L-leucyl-tRNA(Leu) + AMP + diphosphate</text>
        <dbReference type="Rhea" id="RHEA:11688"/>
        <dbReference type="Rhea" id="RHEA-COMP:9613"/>
        <dbReference type="Rhea" id="RHEA-COMP:9622"/>
        <dbReference type="ChEBI" id="CHEBI:30616"/>
        <dbReference type="ChEBI" id="CHEBI:33019"/>
        <dbReference type="ChEBI" id="CHEBI:57427"/>
        <dbReference type="ChEBI" id="CHEBI:78442"/>
        <dbReference type="ChEBI" id="CHEBI:78494"/>
        <dbReference type="ChEBI" id="CHEBI:456215"/>
        <dbReference type="EC" id="6.1.1.4"/>
    </reaction>
</comment>
<dbReference type="CDD" id="cd07958">
    <property type="entry name" value="Anticodon_Ia_Leu_BEm"/>
    <property type="match status" value="1"/>
</dbReference>
<keyword evidence="6" id="KW-0067">ATP-binding</keyword>
<dbReference type="FunFam" id="1.10.730.10:FF:000002">
    <property type="entry name" value="Leucine--tRNA ligase"/>
    <property type="match status" value="1"/>
</dbReference>
<evidence type="ECO:0000256" key="2">
    <source>
        <dbReference type="ARBA" id="ARBA00005594"/>
    </source>
</evidence>
<dbReference type="Gene3D" id="1.10.730.10">
    <property type="entry name" value="Isoleucyl-tRNA Synthetase, Domain 1"/>
    <property type="match status" value="1"/>
</dbReference>
<feature type="domain" description="Methionyl/Valyl/Leucyl/Isoleucyl-tRNA synthetase anticodon-binding" evidence="11">
    <location>
        <begin position="439"/>
        <end position="570"/>
    </location>
</feature>
<dbReference type="GO" id="GO:0032543">
    <property type="term" value="P:mitochondrial translation"/>
    <property type="evidence" value="ECO:0007669"/>
    <property type="project" value="TreeGrafter"/>
</dbReference>
<evidence type="ECO:0000256" key="6">
    <source>
        <dbReference type="ARBA" id="ARBA00022840"/>
    </source>
</evidence>
<dbReference type="GO" id="GO:0002161">
    <property type="term" value="F:aminoacyl-tRNA deacylase activity"/>
    <property type="evidence" value="ECO:0007669"/>
    <property type="project" value="InterPro"/>
</dbReference>
<comment type="subcellular location">
    <subcellularLocation>
        <location evidence="1">Cytoplasm</location>
    </subcellularLocation>
</comment>
<comment type="caution">
    <text evidence="13">The sequence shown here is derived from an EMBL/GenBank/DDBJ whole genome shotgun (WGS) entry which is preliminary data.</text>
</comment>
<name>A0A9N9D9K9_9GLOM</name>
<evidence type="ECO:0000256" key="7">
    <source>
        <dbReference type="ARBA" id="ARBA00022917"/>
    </source>
</evidence>
<accession>A0A9N9D9K9</accession>
<reference evidence="13" key="1">
    <citation type="submission" date="2021-06" db="EMBL/GenBank/DDBJ databases">
        <authorList>
            <person name="Kallberg Y."/>
            <person name="Tangrot J."/>
            <person name="Rosling A."/>
        </authorList>
    </citation>
    <scope>NUCLEOTIDE SEQUENCE</scope>
    <source>
        <strain evidence="13">IN212</strain>
    </source>
</reference>
<dbReference type="InterPro" id="IPR014729">
    <property type="entry name" value="Rossmann-like_a/b/a_fold"/>
</dbReference>
<evidence type="ECO:0000259" key="11">
    <source>
        <dbReference type="Pfam" id="PF08264"/>
    </source>
</evidence>
<dbReference type="OrthoDB" id="15954at2759"/>
<keyword evidence="14" id="KW-1185">Reference proteome</keyword>
<dbReference type="Pfam" id="PF08264">
    <property type="entry name" value="Anticodon_1"/>
    <property type="match status" value="1"/>
</dbReference>
<keyword evidence="4" id="KW-0436">Ligase</keyword>
<keyword evidence="5" id="KW-0547">Nucleotide-binding</keyword>
<dbReference type="Gene3D" id="3.40.50.620">
    <property type="entry name" value="HUPs"/>
    <property type="match status" value="1"/>
</dbReference>
<evidence type="ECO:0000256" key="4">
    <source>
        <dbReference type="ARBA" id="ARBA00022598"/>
    </source>
</evidence>
<evidence type="ECO:0000313" key="13">
    <source>
        <dbReference type="EMBL" id="CAG8631548.1"/>
    </source>
</evidence>
<dbReference type="SUPFAM" id="SSF52374">
    <property type="entry name" value="Nucleotidylyl transferase"/>
    <property type="match status" value="1"/>
</dbReference>
<keyword evidence="8" id="KW-0030">Aminoacyl-tRNA synthetase</keyword>
<sequence length="613" mass="69892">VIHPMGWDAFGLPAENAAMERDVHPADWTISNISSMKKQMERILADFDWDRVYYYKWTQYLFLQMYKARLAYQKEAIVNWDPVDQTVLANEQPLLNDLDLLDKWPDHVKQMQRNWIGKSKGAEFDFIVVCILTKALWAPYVSRRWLPQNTCSQVLQFVEKIRQQQLFDLNDVNIGQGHPITGLSIPIYVASYVVSDYGTGAVMGVPAHDERDWEFVRVNRIISEENLKKVIIPVIRDNCTFVTIRKSLVYPYFFNKVFTSRGILSAECGQYTGLSSDDAEKAIVNDAQKAGYGRWSIQVVPVPESELPILLPANVTFSGRGGSPLKQVQEWINCKYPSKPIQISTGMTPVVSFEKMSKSKYNGVDPETTINNYGADATRLHILFKAPVSEVLEWEDASIVGMQRWIARVWRLVESVVEKEPSTNNQSLNFNVNLLSKEDRETYRIINITIKEVTEDYKNSTFNTAVSSLIKLTNHLTSISTYQNENASKKSTIVSPTYEYGIKTLVKMMAPMAPSIGEEFWEILNQGKQYSTSIFEELWPKVDTECLNASEVTCVVQINGKMRFSLMIPSTVIQDNLSTEKLILESENGKKWLGKVNADKKIKKIIHANEGKI</sequence>
<feature type="non-terminal residue" evidence="13">
    <location>
        <position position="613"/>
    </location>
</feature>
<dbReference type="Pfam" id="PF00133">
    <property type="entry name" value="tRNA-synt_1"/>
    <property type="match status" value="1"/>
</dbReference>
<organism evidence="13 14">
    <name type="scientific">Racocetra fulgida</name>
    <dbReference type="NCBI Taxonomy" id="60492"/>
    <lineage>
        <taxon>Eukaryota</taxon>
        <taxon>Fungi</taxon>
        <taxon>Fungi incertae sedis</taxon>
        <taxon>Mucoromycota</taxon>
        <taxon>Glomeromycotina</taxon>
        <taxon>Glomeromycetes</taxon>
        <taxon>Diversisporales</taxon>
        <taxon>Gigasporaceae</taxon>
        <taxon>Racocetra</taxon>
    </lineage>
</organism>
<feature type="non-terminal residue" evidence="13">
    <location>
        <position position="1"/>
    </location>
</feature>
<evidence type="ECO:0000256" key="3">
    <source>
        <dbReference type="ARBA" id="ARBA00013164"/>
    </source>
</evidence>
<dbReference type="EC" id="6.1.1.4" evidence="3"/>
<evidence type="ECO:0000259" key="12">
    <source>
        <dbReference type="Pfam" id="PF13603"/>
    </source>
</evidence>
<evidence type="ECO:0000313" key="14">
    <source>
        <dbReference type="Proteomes" id="UP000789396"/>
    </source>
</evidence>
<dbReference type="AlphaFoldDB" id="A0A9N9D9K9"/>
<feature type="domain" description="Aminoacyl-tRNA synthetase class Ia" evidence="10">
    <location>
        <begin position="352"/>
        <end position="392"/>
    </location>
</feature>
<dbReference type="InterPro" id="IPR002300">
    <property type="entry name" value="aa-tRNA-synth_Ia"/>
</dbReference>
<dbReference type="PANTHER" id="PTHR43740:SF2">
    <property type="entry name" value="LEUCINE--TRNA LIGASE, MITOCHONDRIAL"/>
    <property type="match status" value="1"/>
</dbReference>
<evidence type="ECO:0000256" key="8">
    <source>
        <dbReference type="ARBA" id="ARBA00023146"/>
    </source>
</evidence>
<evidence type="ECO:0000256" key="1">
    <source>
        <dbReference type="ARBA" id="ARBA00004496"/>
    </source>
</evidence>
<evidence type="ECO:0000256" key="5">
    <source>
        <dbReference type="ARBA" id="ARBA00022741"/>
    </source>
</evidence>
<proteinExistence type="inferred from homology"/>
<gene>
    <name evidence="13" type="ORF">RFULGI_LOCUS7736</name>
</gene>
<dbReference type="Gene3D" id="3.90.740.10">
    <property type="entry name" value="Valyl/Leucyl/Isoleucyl-tRNA synthetase, editing domain"/>
    <property type="match status" value="1"/>
</dbReference>
<dbReference type="InterPro" id="IPR009080">
    <property type="entry name" value="tRNAsynth_Ia_anticodon-bd"/>
</dbReference>
<dbReference type="InterPro" id="IPR025709">
    <property type="entry name" value="Leu_tRNA-synth_edit"/>
</dbReference>
<dbReference type="SUPFAM" id="SSF47323">
    <property type="entry name" value="Anticodon-binding domain of a subclass of class I aminoacyl-tRNA synthetases"/>
    <property type="match status" value="1"/>
</dbReference>
<dbReference type="InterPro" id="IPR009008">
    <property type="entry name" value="Val/Leu/Ile-tRNA-synth_edit"/>
</dbReference>
<dbReference type="GO" id="GO:0005524">
    <property type="term" value="F:ATP binding"/>
    <property type="evidence" value="ECO:0007669"/>
    <property type="project" value="UniProtKB-KW"/>
</dbReference>
<dbReference type="InterPro" id="IPR013155">
    <property type="entry name" value="M/V/L/I-tRNA-synth_anticd-bd"/>
</dbReference>
<dbReference type="GO" id="GO:0004823">
    <property type="term" value="F:leucine-tRNA ligase activity"/>
    <property type="evidence" value="ECO:0007669"/>
    <property type="project" value="UniProtKB-EC"/>
</dbReference>
<dbReference type="EMBL" id="CAJVPZ010011593">
    <property type="protein sequence ID" value="CAG8631548.1"/>
    <property type="molecule type" value="Genomic_DNA"/>
</dbReference>
<keyword evidence="7" id="KW-0648">Protein biosynthesis</keyword>
<comment type="similarity">
    <text evidence="2">Belongs to the class-I aminoacyl-tRNA synthetase family.</text>
</comment>
<dbReference type="PRINTS" id="PR00985">
    <property type="entry name" value="TRNASYNTHLEU"/>
</dbReference>
<evidence type="ECO:0000256" key="9">
    <source>
        <dbReference type="ARBA" id="ARBA00047469"/>
    </source>
</evidence>
<evidence type="ECO:0000259" key="10">
    <source>
        <dbReference type="Pfam" id="PF00133"/>
    </source>
</evidence>
<dbReference type="SUPFAM" id="SSF50677">
    <property type="entry name" value="ValRS/IleRS/LeuRS editing domain"/>
    <property type="match status" value="1"/>
</dbReference>
<dbReference type="Proteomes" id="UP000789396">
    <property type="component" value="Unassembled WGS sequence"/>
</dbReference>
<protein>
    <recommendedName>
        <fullName evidence="3">leucine--tRNA ligase</fullName>
        <ecNumber evidence="3">6.1.1.4</ecNumber>
    </recommendedName>
</protein>
<dbReference type="PANTHER" id="PTHR43740">
    <property type="entry name" value="LEUCYL-TRNA SYNTHETASE"/>
    <property type="match status" value="1"/>
</dbReference>